<gene>
    <name evidence="2" type="ORF">LNTAR_24738</name>
</gene>
<name>A6DSV5_9BACT</name>
<keyword evidence="1" id="KW-0812">Transmembrane</keyword>
<evidence type="ECO:0000313" key="3">
    <source>
        <dbReference type="Proteomes" id="UP000004947"/>
    </source>
</evidence>
<keyword evidence="1" id="KW-0472">Membrane</keyword>
<sequence length="229" mass="25894">MSDSPTPPPKPEIKGASRSFIIGASASFVLLVLAIALGWISVASGIRHIKKYSSTEALTFSFPESKEQYQATLEKIAKSISMASKGQESELRLNAIELNSLMAHDTSFDDFRQYCRLSKITEEALFVDISFPINKLRFAEWTDVEGQYLNGQVLLTGRLKKDHFYLEINQVQHDGKKIMLDTFESLKEHNAITFWPAAEDYQKELKLIRAFNLEANELVLTIAPFPEDD</sequence>
<dbReference type="Proteomes" id="UP000004947">
    <property type="component" value="Unassembled WGS sequence"/>
</dbReference>
<protein>
    <submittedName>
        <fullName evidence="2">Uncharacterized protein</fullName>
    </submittedName>
</protein>
<dbReference type="RefSeq" id="WP_007280914.1">
    <property type="nucleotide sequence ID" value="NZ_ABCK01000033.1"/>
</dbReference>
<reference evidence="2 3" key="1">
    <citation type="journal article" date="2010" name="J. Bacteriol.">
        <title>Genome sequence of Lentisphaera araneosa HTCC2155T, the type species of the order Lentisphaerales in the phylum Lentisphaerae.</title>
        <authorList>
            <person name="Thrash J.C."/>
            <person name="Cho J.C."/>
            <person name="Vergin K.L."/>
            <person name="Morris R.M."/>
            <person name="Giovannoni S.J."/>
        </authorList>
    </citation>
    <scope>NUCLEOTIDE SEQUENCE [LARGE SCALE GENOMIC DNA]</scope>
    <source>
        <strain evidence="2 3">HTCC2155</strain>
    </source>
</reference>
<dbReference type="EMBL" id="ABCK01000033">
    <property type="protein sequence ID" value="EDM25245.1"/>
    <property type="molecule type" value="Genomic_DNA"/>
</dbReference>
<evidence type="ECO:0000313" key="2">
    <source>
        <dbReference type="EMBL" id="EDM25245.1"/>
    </source>
</evidence>
<keyword evidence="1" id="KW-1133">Transmembrane helix</keyword>
<proteinExistence type="predicted"/>
<organism evidence="2 3">
    <name type="scientific">Lentisphaera araneosa HTCC2155</name>
    <dbReference type="NCBI Taxonomy" id="313628"/>
    <lineage>
        <taxon>Bacteria</taxon>
        <taxon>Pseudomonadati</taxon>
        <taxon>Lentisphaerota</taxon>
        <taxon>Lentisphaeria</taxon>
        <taxon>Lentisphaerales</taxon>
        <taxon>Lentisphaeraceae</taxon>
        <taxon>Lentisphaera</taxon>
    </lineage>
</organism>
<accession>A6DSV5</accession>
<comment type="caution">
    <text evidence="2">The sequence shown here is derived from an EMBL/GenBank/DDBJ whole genome shotgun (WGS) entry which is preliminary data.</text>
</comment>
<keyword evidence="3" id="KW-1185">Reference proteome</keyword>
<dbReference type="STRING" id="313628.LNTAR_24738"/>
<feature type="transmembrane region" description="Helical" evidence="1">
    <location>
        <begin position="20"/>
        <end position="42"/>
    </location>
</feature>
<dbReference type="AlphaFoldDB" id="A6DSV5"/>
<evidence type="ECO:0000256" key="1">
    <source>
        <dbReference type="SAM" id="Phobius"/>
    </source>
</evidence>